<keyword evidence="7 13" id="KW-0547">Nucleotide-binding</keyword>
<name>A0A8E2DQA2_9APHY</name>
<comment type="similarity">
    <text evidence="2">Belongs to the class-I aminoacyl-tRNA synthetase family. Glutamate--tRNA ligase type 2 subfamily.</text>
</comment>
<evidence type="ECO:0000256" key="4">
    <source>
        <dbReference type="ARBA" id="ARBA00022490"/>
    </source>
</evidence>
<evidence type="ECO:0000256" key="7">
    <source>
        <dbReference type="ARBA" id="ARBA00022741"/>
    </source>
</evidence>
<dbReference type="OrthoDB" id="10250478at2759"/>
<gene>
    <name evidence="15" type="ORF">OBBRIDRAFT_789842</name>
</gene>
<dbReference type="NCBIfam" id="TIGR00463">
    <property type="entry name" value="gltX_arch"/>
    <property type="match status" value="1"/>
</dbReference>
<dbReference type="InterPro" id="IPR050132">
    <property type="entry name" value="Gln/Glu-tRNA_Ligase"/>
</dbReference>
<dbReference type="SUPFAM" id="SSF52374">
    <property type="entry name" value="Nucleotidylyl transferase"/>
    <property type="match status" value="1"/>
</dbReference>
<evidence type="ECO:0000256" key="3">
    <source>
        <dbReference type="ARBA" id="ARBA00012835"/>
    </source>
</evidence>
<keyword evidence="8 13" id="KW-0067">ATP-binding</keyword>
<dbReference type="InterPro" id="IPR049437">
    <property type="entry name" value="tRNA-synt_1c_C2"/>
</dbReference>
<dbReference type="InterPro" id="IPR004526">
    <property type="entry name" value="Glu-tRNA-synth_arc/euk"/>
</dbReference>
<dbReference type="GO" id="GO:0017102">
    <property type="term" value="C:methionyl glutamyl tRNA synthetase complex"/>
    <property type="evidence" value="ECO:0007669"/>
    <property type="project" value="UniProtKB-ARBA"/>
</dbReference>
<dbReference type="InterPro" id="IPR014729">
    <property type="entry name" value="Rossmann-like_a/b/a_fold"/>
</dbReference>
<dbReference type="InterPro" id="IPR053836">
    <property type="entry name" value="Arc1-like_N"/>
</dbReference>
<dbReference type="GO" id="GO:0005829">
    <property type="term" value="C:cytosol"/>
    <property type="evidence" value="ECO:0007669"/>
    <property type="project" value="TreeGrafter"/>
</dbReference>
<dbReference type="PROSITE" id="PS50405">
    <property type="entry name" value="GST_CTER"/>
    <property type="match status" value="1"/>
</dbReference>
<evidence type="ECO:0000256" key="5">
    <source>
        <dbReference type="ARBA" id="ARBA00022553"/>
    </source>
</evidence>
<dbReference type="FunFam" id="2.40.240.10:FF:000004">
    <property type="entry name" value="Glutamyl-tRNA synthetase, cytoplasmic"/>
    <property type="match status" value="1"/>
</dbReference>
<evidence type="ECO:0000259" key="14">
    <source>
        <dbReference type="PROSITE" id="PS50405"/>
    </source>
</evidence>
<evidence type="ECO:0000256" key="10">
    <source>
        <dbReference type="ARBA" id="ARBA00023146"/>
    </source>
</evidence>
<dbReference type="GO" id="GO:0010494">
    <property type="term" value="C:cytoplasmic stress granule"/>
    <property type="evidence" value="ECO:0007669"/>
    <property type="project" value="UniProtKB-ARBA"/>
</dbReference>
<dbReference type="Gene3D" id="1.20.1050.130">
    <property type="match status" value="1"/>
</dbReference>
<dbReference type="FunFam" id="1.10.1160.10:FF:000001">
    <property type="entry name" value="Glutamine--tRNA ligase"/>
    <property type="match status" value="1"/>
</dbReference>
<dbReference type="InterPro" id="IPR020061">
    <property type="entry name" value="Glu_tRNA_lig_a-bdl"/>
</dbReference>
<dbReference type="Gene3D" id="1.10.1160.10">
    <property type="entry name" value="Glutamyl-trna Synthetase, Domain 2"/>
    <property type="match status" value="1"/>
</dbReference>
<evidence type="ECO:0000256" key="12">
    <source>
        <dbReference type="ARBA" id="ARBA00048351"/>
    </source>
</evidence>
<comment type="catalytic activity">
    <reaction evidence="12">
        <text>tRNA(Glu) + L-glutamate + ATP = L-glutamyl-tRNA(Glu) + AMP + diphosphate</text>
        <dbReference type="Rhea" id="RHEA:23540"/>
        <dbReference type="Rhea" id="RHEA-COMP:9663"/>
        <dbReference type="Rhea" id="RHEA-COMP:9680"/>
        <dbReference type="ChEBI" id="CHEBI:29985"/>
        <dbReference type="ChEBI" id="CHEBI:30616"/>
        <dbReference type="ChEBI" id="CHEBI:33019"/>
        <dbReference type="ChEBI" id="CHEBI:78442"/>
        <dbReference type="ChEBI" id="CHEBI:78520"/>
        <dbReference type="ChEBI" id="CHEBI:456215"/>
        <dbReference type="EC" id="6.1.1.17"/>
    </reaction>
</comment>
<dbReference type="GO" id="GO:0004818">
    <property type="term" value="F:glutamate-tRNA ligase activity"/>
    <property type="evidence" value="ECO:0007669"/>
    <property type="project" value="UniProtKB-EC"/>
</dbReference>
<dbReference type="Pfam" id="PF20974">
    <property type="entry name" value="tRNA-synt_1c_C2"/>
    <property type="match status" value="1"/>
</dbReference>
<dbReference type="Gene3D" id="2.40.240.10">
    <property type="entry name" value="Ribosomal Protein L25, Chain P"/>
    <property type="match status" value="2"/>
</dbReference>
<dbReference type="InterPro" id="IPR020058">
    <property type="entry name" value="Glu/Gln-tRNA-synth_Ib_cat-dom"/>
</dbReference>
<evidence type="ECO:0000256" key="8">
    <source>
        <dbReference type="ARBA" id="ARBA00022840"/>
    </source>
</evidence>
<dbReference type="InterPro" id="IPR020059">
    <property type="entry name" value="Glu/Gln-tRNA-synth_Ib_codon-bd"/>
</dbReference>
<evidence type="ECO:0000313" key="15">
    <source>
        <dbReference type="EMBL" id="OCH93805.1"/>
    </source>
</evidence>
<dbReference type="InterPro" id="IPR020056">
    <property type="entry name" value="Rbsml_bL25/Gln-tRNA_synth_N"/>
</dbReference>
<protein>
    <recommendedName>
        <fullName evidence="3">glutamate--tRNA ligase</fullName>
        <ecNumber evidence="3">6.1.1.17</ecNumber>
    </recommendedName>
    <alternativeName>
        <fullName evidence="11">Glutamyl-tRNA synthetase</fullName>
    </alternativeName>
</protein>
<dbReference type="CDD" id="cd00807">
    <property type="entry name" value="GlnRS_core"/>
    <property type="match status" value="1"/>
</dbReference>
<proteinExistence type="inferred from homology"/>
<keyword evidence="16" id="KW-1185">Reference proteome</keyword>
<evidence type="ECO:0000256" key="6">
    <source>
        <dbReference type="ARBA" id="ARBA00022598"/>
    </source>
</evidence>
<organism evidence="15 16">
    <name type="scientific">Obba rivulosa</name>
    <dbReference type="NCBI Taxonomy" id="1052685"/>
    <lineage>
        <taxon>Eukaryota</taxon>
        <taxon>Fungi</taxon>
        <taxon>Dikarya</taxon>
        <taxon>Basidiomycota</taxon>
        <taxon>Agaricomycotina</taxon>
        <taxon>Agaricomycetes</taxon>
        <taxon>Polyporales</taxon>
        <taxon>Gelatoporiaceae</taxon>
        <taxon>Obba</taxon>
    </lineage>
</organism>
<sequence>MAGVLTVSSATSPFPWAALATATYTQKAELAFDESVSGALLELNGSKITGEDEIVQALAKAGGLSDDSAKTQAYFALAKKLSTATAFPELVAALDSLDDHLAFRTFLVGHDITAADLMVWGAIKGNIKILGLLKNNKHPHLLRWFSHIESLESTQLAIASLTEAKSNKARNNKTAASFALGLQGAKEGQVVTRFPPEPSGYLHIGHAKAAMLNQYFARMYKGKLIIRFDDTNPSKERTEFEETILEDLALLDIHGDIVTHTSDYFDTLYEYAIQMIKTGKAYADDTEKLQMQKERFDGIASKHRDDSVEDNLKHFEEMTKGTEEGVRWCLRAKMSVDNPNKALRDPVIYRCNLLPHHRTGDKWKVYPTYDFACPIVDSMEGVTHALRTNEYRDRNPQYQWMIDALSLRPVNIWDFSRLNFIYTLLSKRKLHEFVDTGLVRGWDDPRFPTVRGIRRRGMTVEALRQFMLAQGPSQAIVSLEWDSLWSLNKKVIDPLAPRFWALSKANIVPVTINGGPAAPEVKTLPKHKKNPEVGEKRTVYSSQIFVEQEDALTFDDQEEVTLMDWGNAIVRKKTVDASGRITALEMDLHLEGDFRKTKKKITWLAQPAPAHPLAEVTLLDHDYLITKKKLEEGDDWRQFVTPVTEFREDALADANVLTLTKGDIIQFERKGYYIYDGENAGRREFIHIPDGRASSLASKASVGAPEVAAVANRTADKAPKALLDTPVDTKMYEVPRIYGDVDVKTPVDTKMYTVQNVYDA</sequence>
<dbReference type="InterPro" id="IPR011035">
    <property type="entry name" value="Ribosomal_bL25/Gln-tRNA_synth"/>
</dbReference>
<keyword evidence="10 13" id="KW-0030">Aminoacyl-tRNA synthetase</keyword>
<keyword evidence="4" id="KW-0963">Cytoplasm</keyword>
<dbReference type="GO" id="GO:0006424">
    <property type="term" value="P:glutamyl-tRNA aminoacylation"/>
    <property type="evidence" value="ECO:0007669"/>
    <property type="project" value="InterPro"/>
</dbReference>
<evidence type="ECO:0000256" key="9">
    <source>
        <dbReference type="ARBA" id="ARBA00022917"/>
    </source>
</evidence>
<dbReference type="Pfam" id="PF21972">
    <property type="entry name" value="Arc1p_N_like"/>
    <property type="match status" value="1"/>
</dbReference>
<keyword evidence="6 13" id="KW-0436">Ligase</keyword>
<dbReference type="CDD" id="cd10306">
    <property type="entry name" value="GST_C_GluRS_N"/>
    <property type="match status" value="1"/>
</dbReference>
<dbReference type="GO" id="GO:0005524">
    <property type="term" value="F:ATP binding"/>
    <property type="evidence" value="ECO:0007669"/>
    <property type="project" value="UniProtKB-KW"/>
</dbReference>
<evidence type="ECO:0000256" key="2">
    <source>
        <dbReference type="ARBA" id="ARBA00008927"/>
    </source>
</evidence>
<dbReference type="PANTHER" id="PTHR43097">
    <property type="entry name" value="GLUTAMINE-TRNA LIGASE"/>
    <property type="match status" value="1"/>
</dbReference>
<dbReference type="PROSITE" id="PS00178">
    <property type="entry name" value="AA_TRNA_LIGASE_I"/>
    <property type="match status" value="1"/>
</dbReference>
<dbReference type="PANTHER" id="PTHR43097:SF5">
    <property type="entry name" value="GLUTAMATE--TRNA LIGASE"/>
    <property type="match status" value="1"/>
</dbReference>
<dbReference type="PRINTS" id="PR00987">
    <property type="entry name" value="TRNASYNTHGLU"/>
</dbReference>
<dbReference type="InterPro" id="IPR001412">
    <property type="entry name" value="aa-tRNA-synth_I_CS"/>
</dbReference>
<keyword evidence="5" id="KW-0597">Phosphoprotein</keyword>
<dbReference type="InterPro" id="IPR036282">
    <property type="entry name" value="Glutathione-S-Trfase_C_sf"/>
</dbReference>
<dbReference type="SUPFAM" id="SSF47616">
    <property type="entry name" value="GST C-terminal domain-like"/>
    <property type="match status" value="1"/>
</dbReference>
<evidence type="ECO:0000256" key="11">
    <source>
        <dbReference type="ARBA" id="ARBA00030865"/>
    </source>
</evidence>
<evidence type="ECO:0000313" key="16">
    <source>
        <dbReference type="Proteomes" id="UP000250043"/>
    </source>
</evidence>
<feature type="domain" description="GST C-terminal" evidence="14">
    <location>
        <begin position="50"/>
        <end position="175"/>
    </location>
</feature>
<dbReference type="InterPro" id="IPR000924">
    <property type="entry name" value="Glu/Gln-tRNA-synth"/>
</dbReference>
<dbReference type="Pfam" id="PF03950">
    <property type="entry name" value="tRNA-synt_1c_C"/>
    <property type="match status" value="1"/>
</dbReference>
<dbReference type="Pfam" id="PF00749">
    <property type="entry name" value="tRNA-synt_1c"/>
    <property type="match status" value="1"/>
</dbReference>
<dbReference type="EC" id="6.1.1.17" evidence="3"/>
<evidence type="ECO:0000256" key="13">
    <source>
        <dbReference type="RuleBase" id="RU363037"/>
    </source>
</evidence>
<dbReference type="Proteomes" id="UP000250043">
    <property type="component" value="Unassembled WGS sequence"/>
</dbReference>
<comment type="subcellular location">
    <subcellularLocation>
        <location evidence="1">Cytoplasm</location>
    </subcellularLocation>
</comment>
<evidence type="ECO:0000256" key="1">
    <source>
        <dbReference type="ARBA" id="ARBA00004496"/>
    </source>
</evidence>
<reference evidence="15 16" key="1">
    <citation type="submission" date="2016-07" db="EMBL/GenBank/DDBJ databases">
        <title>Draft genome of the white-rot fungus Obba rivulosa 3A-2.</title>
        <authorList>
            <consortium name="DOE Joint Genome Institute"/>
            <person name="Miettinen O."/>
            <person name="Riley R."/>
            <person name="Acob R."/>
            <person name="Barry K."/>
            <person name="Cullen D."/>
            <person name="De Vries R."/>
            <person name="Hainaut M."/>
            <person name="Hatakka A."/>
            <person name="Henrissat B."/>
            <person name="Hilden K."/>
            <person name="Kuo R."/>
            <person name="Labutti K."/>
            <person name="Lipzen A."/>
            <person name="Makela M.R."/>
            <person name="Sandor L."/>
            <person name="Spatafora J.W."/>
            <person name="Grigoriev I.V."/>
            <person name="Hibbett D.S."/>
        </authorList>
    </citation>
    <scope>NUCLEOTIDE SEQUENCE [LARGE SCALE GENOMIC DNA]</scope>
    <source>
        <strain evidence="15 16">3A-2</strain>
    </source>
</reference>
<dbReference type="HAMAP" id="MF_02076">
    <property type="entry name" value="Glu_tRNA_synth_type2"/>
    <property type="match status" value="1"/>
</dbReference>
<dbReference type="Gene3D" id="3.40.50.620">
    <property type="entry name" value="HUPs"/>
    <property type="match status" value="1"/>
</dbReference>
<dbReference type="InterPro" id="IPR010987">
    <property type="entry name" value="Glutathione-S-Trfase_C-like"/>
</dbReference>
<dbReference type="FunFam" id="3.40.50.620:FF:000070">
    <property type="entry name" value="Bifunctional glutamate/proline--tRNA ligase"/>
    <property type="match status" value="1"/>
</dbReference>
<accession>A0A8E2DQA2</accession>
<dbReference type="FunFam" id="3.90.800.10:FF:000001">
    <property type="entry name" value="Glutamine--tRNA ligase"/>
    <property type="match status" value="1"/>
</dbReference>
<dbReference type="AlphaFoldDB" id="A0A8E2DQA2"/>
<dbReference type="EMBL" id="KV722350">
    <property type="protein sequence ID" value="OCH93805.1"/>
    <property type="molecule type" value="Genomic_DNA"/>
</dbReference>
<dbReference type="SUPFAM" id="SSF50715">
    <property type="entry name" value="Ribosomal protein L25-like"/>
    <property type="match status" value="1"/>
</dbReference>
<dbReference type="Gene3D" id="3.90.800.10">
    <property type="entry name" value="Glutamyl-tRNA Synthetase, Domain 3"/>
    <property type="match status" value="1"/>
</dbReference>
<keyword evidence="9 13" id="KW-0648">Protein biosynthesis</keyword>